<keyword evidence="9" id="KW-1185">Reference proteome</keyword>
<accession>A0ABR1RUM0</accession>
<comment type="similarity">
    <text evidence="2">Belongs to the FMP52 family.</text>
</comment>
<keyword evidence="5" id="KW-0472">Membrane</keyword>
<dbReference type="PANTHER" id="PTHR14097">
    <property type="entry name" value="OXIDOREDUCTASE HTATIP2"/>
    <property type="match status" value="1"/>
</dbReference>
<sequence>MTTAALVGCTGQVGSHILSTLLALDTVKAVHTISRRTPKPESSSGSSRKLSAHVEGDTSKWASTLTAISPPPDVVFSALGTTREQSGGIANQWKIDHDLNIELAKSAHAGGIRSFVFVSCASTQGPLARLMPYLQMKQGVENAIRSLDFERAAVLRPGIILGDREREHQGGPFLKSLIRGIGGLSQAWHDNLGQDPEVIGRAAVKAALFAEADNGTPSRYRVIERQDIVRLGRDEWKF</sequence>
<dbReference type="Pfam" id="PF01370">
    <property type="entry name" value="Epimerase"/>
    <property type="match status" value="1"/>
</dbReference>
<gene>
    <name evidence="8" type="ORF">PG991_007285</name>
</gene>
<evidence type="ECO:0000256" key="6">
    <source>
        <dbReference type="SAM" id="MobiDB-lite"/>
    </source>
</evidence>
<dbReference type="PANTHER" id="PTHR14097:SF7">
    <property type="entry name" value="OXIDOREDUCTASE HTATIP2"/>
    <property type="match status" value="1"/>
</dbReference>
<evidence type="ECO:0000256" key="2">
    <source>
        <dbReference type="ARBA" id="ARBA00006617"/>
    </source>
</evidence>
<comment type="subcellular location">
    <subcellularLocation>
        <location evidence="1">Mitochondrion outer membrane</location>
        <topology evidence="1">Peripheral membrane protein</topology>
    </subcellularLocation>
</comment>
<dbReference type="InterPro" id="IPR001509">
    <property type="entry name" value="Epimerase_deHydtase"/>
</dbReference>
<evidence type="ECO:0000256" key="5">
    <source>
        <dbReference type="ARBA" id="ARBA00023136"/>
    </source>
</evidence>
<feature type="region of interest" description="Disordered" evidence="6">
    <location>
        <begin position="33"/>
        <end position="53"/>
    </location>
</feature>
<keyword evidence="3" id="KW-1000">Mitochondrion outer membrane</keyword>
<comment type="caution">
    <text evidence="8">The sequence shown here is derived from an EMBL/GenBank/DDBJ whole genome shotgun (WGS) entry which is preliminary data.</text>
</comment>
<protein>
    <recommendedName>
        <fullName evidence="7">NAD-dependent epimerase/dehydratase domain-containing protein</fullName>
    </recommendedName>
</protein>
<organism evidence="8 9">
    <name type="scientific">Apiospora marii</name>
    <dbReference type="NCBI Taxonomy" id="335849"/>
    <lineage>
        <taxon>Eukaryota</taxon>
        <taxon>Fungi</taxon>
        <taxon>Dikarya</taxon>
        <taxon>Ascomycota</taxon>
        <taxon>Pezizomycotina</taxon>
        <taxon>Sordariomycetes</taxon>
        <taxon>Xylariomycetidae</taxon>
        <taxon>Amphisphaeriales</taxon>
        <taxon>Apiosporaceae</taxon>
        <taxon>Apiospora</taxon>
    </lineage>
</organism>
<evidence type="ECO:0000256" key="1">
    <source>
        <dbReference type="ARBA" id="ARBA00004450"/>
    </source>
</evidence>
<feature type="compositionally biased region" description="Polar residues" evidence="6">
    <location>
        <begin position="40"/>
        <end position="49"/>
    </location>
</feature>
<dbReference type="EMBL" id="JAQQWI010000010">
    <property type="protein sequence ID" value="KAK8018095.1"/>
    <property type="molecule type" value="Genomic_DNA"/>
</dbReference>
<dbReference type="Gene3D" id="3.40.50.720">
    <property type="entry name" value="NAD(P)-binding Rossmann-like Domain"/>
    <property type="match status" value="1"/>
</dbReference>
<proteinExistence type="inferred from homology"/>
<evidence type="ECO:0000259" key="7">
    <source>
        <dbReference type="Pfam" id="PF01370"/>
    </source>
</evidence>
<evidence type="ECO:0000256" key="3">
    <source>
        <dbReference type="ARBA" id="ARBA00022787"/>
    </source>
</evidence>
<dbReference type="InterPro" id="IPR036291">
    <property type="entry name" value="NAD(P)-bd_dom_sf"/>
</dbReference>
<dbReference type="Proteomes" id="UP001396898">
    <property type="component" value="Unassembled WGS sequence"/>
</dbReference>
<dbReference type="SUPFAM" id="SSF51735">
    <property type="entry name" value="NAD(P)-binding Rossmann-fold domains"/>
    <property type="match status" value="1"/>
</dbReference>
<feature type="domain" description="NAD-dependent epimerase/dehydratase" evidence="7">
    <location>
        <begin position="6"/>
        <end position="129"/>
    </location>
</feature>
<name>A0ABR1RUM0_9PEZI</name>
<evidence type="ECO:0000313" key="9">
    <source>
        <dbReference type="Proteomes" id="UP001396898"/>
    </source>
</evidence>
<evidence type="ECO:0000313" key="8">
    <source>
        <dbReference type="EMBL" id="KAK8018095.1"/>
    </source>
</evidence>
<keyword evidence="4" id="KW-0496">Mitochondrion</keyword>
<evidence type="ECO:0000256" key="4">
    <source>
        <dbReference type="ARBA" id="ARBA00023128"/>
    </source>
</evidence>
<reference evidence="8 9" key="1">
    <citation type="submission" date="2023-01" db="EMBL/GenBank/DDBJ databases">
        <title>Analysis of 21 Apiospora genomes using comparative genomics revels a genus with tremendous synthesis potential of carbohydrate active enzymes and secondary metabolites.</title>
        <authorList>
            <person name="Sorensen T."/>
        </authorList>
    </citation>
    <scope>NUCLEOTIDE SEQUENCE [LARGE SCALE GENOMIC DNA]</scope>
    <source>
        <strain evidence="8 9">CBS 20057</strain>
    </source>
</reference>